<dbReference type="AlphaFoldDB" id="A0A382NL31"/>
<feature type="non-terminal residue" evidence="1">
    <location>
        <position position="43"/>
    </location>
</feature>
<evidence type="ECO:0000313" key="1">
    <source>
        <dbReference type="EMBL" id="SVC61198.1"/>
    </source>
</evidence>
<protein>
    <submittedName>
        <fullName evidence="1">Uncharacterized protein</fullName>
    </submittedName>
</protein>
<proteinExistence type="predicted"/>
<organism evidence="1">
    <name type="scientific">marine metagenome</name>
    <dbReference type="NCBI Taxonomy" id="408172"/>
    <lineage>
        <taxon>unclassified sequences</taxon>
        <taxon>metagenomes</taxon>
        <taxon>ecological metagenomes</taxon>
    </lineage>
</organism>
<accession>A0A382NL31</accession>
<sequence length="43" mass="4744">MNSVILTQVITSKNRSELVNSTECAVGQYRPLAGCSIRSYRTP</sequence>
<name>A0A382NL31_9ZZZZ</name>
<dbReference type="EMBL" id="UINC01100835">
    <property type="protein sequence ID" value="SVC61198.1"/>
    <property type="molecule type" value="Genomic_DNA"/>
</dbReference>
<gene>
    <name evidence="1" type="ORF">METZ01_LOCUS314052</name>
</gene>
<reference evidence="1" key="1">
    <citation type="submission" date="2018-05" db="EMBL/GenBank/DDBJ databases">
        <authorList>
            <person name="Lanie J.A."/>
            <person name="Ng W.-L."/>
            <person name="Kazmierczak K.M."/>
            <person name="Andrzejewski T.M."/>
            <person name="Davidsen T.M."/>
            <person name="Wayne K.J."/>
            <person name="Tettelin H."/>
            <person name="Glass J.I."/>
            <person name="Rusch D."/>
            <person name="Podicherti R."/>
            <person name="Tsui H.-C.T."/>
            <person name="Winkler M.E."/>
        </authorList>
    </citation>
    <scope>NUCLEOTIDE SEQUENCE</scope>
</reference>